<dbReference type="PANTHER" id="PTHR30590">
    <property type="entry name" value="INNER MEMBRANE PROTEIN"/>
    <property type="match status" value="1"/>
</dbReference>
<feature type="transmembrane region" description="Helical" evidence="1">
    <location>
        <begin position="282"/>
        <end position="305"/>
    </location>
</feature>
<dbReference type="InterPro" id="IPR007349">
    <property type="entry name" value="DUF418"/>
</dbReference>
<keyword evidence="1" id="KW-0812">Transmembrane</keyword>
<accession>A0ABS9N7V3</accession>
<evidence type="ECO:0000256" key="1">
    <source>
        <dbReference type="SAM" id="Phobius"/>
    </source>
</evidence>
<keyword evidence="1" id="KW-0472">Membrane</keyword>
<feature type="transmembrane region" description="Helical" evidence="1">
    <location>
        <begin position="62"/>
        <end position="82"/>
    </location>
</feature>
<evidence type="ECO:0000259" key="2">
    <source>
        <dbReference type="Pfam" id="PF04235"/>
    </source>
</evidence>
<evidence type="ECO:0000313" key="3">
    <source>
        <dbReference type="EMBL" id="MCG5446028.1"/>
    </source>
</evidence>
<dbReference type="Pfam" id="PF04235">
    <property type="entry name" value="DUF418"/>
    <property type="match status" value="1"/>
</dbReference>
<dbReference type="InterPro" id="IPR052529">
    <property type="entry name" value="Bact_Transport_Assoc"/>
</dbReference>
<feature type="transmembrane region" description="Helical" evidence="1">
    <location>
        <begin position="188"/>
        <end position="207"/>
    </location>
</feature>
<feature type="domain" description="DUF418" evidence="2">
    <location>
        <begin position="189"/>
        <end position="324"/>
    </location>
</feature>
<gene>
    <name evidence="3" type="ORF">NIE79_004592</name>
</gene>
<feature type="transmembrane region" description="Helical" evidence="1">
    <location>
        <begin position="144"/>
        <end position="168"/>
    </location>
</feature>
<feature type="transmembrane region" description="Helical" evidence="1">
    <location>
        <begin position="22"/>
        <end position="42"/>
    </location>
</feature>
<dbReference type="Proteomes" id="UP001201629">
    <property type="component" value="Unassembled WGS sequence"/>
</dbReference>
<reference evidence="3 4" key="1">
    <citation type="submission" date="2022-01" db="EMBL/GenBank/DDBJ databases">
        <authorList>
            <person name="Riesco R."/>
            <person name="Trujillo M.E."/>
        </authorList>
    </citation>
    <scope>NUCLEOTIDE SEQUENCE [LARGE SCALE GENOMIC DNA]</scope>
    <source>
        <strain evidence="3 4">NIE79</strain>
    </source>
</reference>
<dbReference type="RefSeq" id="WP_238680966.1">
    <property type="nucleotide sequence ID" value="NZ_JAKKFD010000044.1"/>
</dbReference>
<proteinExistence type="predicted"/>
<sequence length="332" mass="36310">MAHLTDPVAQPAGPRRIDELDALRGLALLGIVMFNIVQMTHLTRVSGPAGEHLGAYVWELLFVQRPFPIFSLLFGISFSLFLRAAARRTDRPRLVLLRRLLWLGLFGALHTLIQPGEVLKFYAVFGLVVLLPASYLSRRWALGLCIVTTLAAALTFNGLFIIPGLFLLGLAIAEYGIPDTLPSRGRQLALALAVAVPVAAVMGWLQFRAGVGPIANYRILPAGLAFAFLFTVGFLLLMRTALRRPLGALLSPLGRVALTNYVAASFLIVAGDGLLDIGSRSSYGAVVGLGLAIGVVQAIFSVLWLRSFRYGPLEWLWRCLTWWQRVPISRAR</sequence>
<name>A0ABS9N7V3_9ACTN</name>
<feature type="transmembrane region" description="Helical" evidence="1">
    <location>
        <begin position="258"/>
        <end position="275"/>
    </location>
</feature>
<comment type="caution">
    <text evidence="3">The sequence shown here is derived from an EMBL/GenBank/DDBJ whole genome shotgun (WGS) entry which is preliminary data.</text>
</comment>
<feature type="transmembrane region" description="Helical" evidence="1">
    <location>
        <begin position="94"/>
        <end position="113"/>
    </location>
</feature>
<keyword evidence="1" id="KW-1133">Transmembrane helix</keyword>
<evidence type="ECO:0000313" key="4">
    <source>
        <dbReference type="Proteomes" id="UP001201629"/>
    </source>
</evidence>
<feature type="transmembrane region" description="Helical" evidence="1">
    <location>
        <begin position="119"/>
        <end position="137"/>
    </location>
</feature>
<dbReference type="EMBL" id="JAKKFD010000044">
    <property type="protein sequence ID" value="MCG5446028.1"/>
    <property type="molecule type" value="Genomic_DNA"/>
</dbReference>
<organism evidence="3 4">
    <name type="scientific">Micromonospora trifolii</name>
    <dbReference type="NCBI Taxonomy" id="2911208"/>
    <lineage>
        <taxon>Bacteria</taxon>
        <taxon>Bacillati</taxon>
        <taxon>Actinomycetota</taxon>
        <taxon>Actinomycetes</taxon>
        <taxon>Micromonosporales</taxon>
        <taxon>Micromonosporaceae</taxon>
        <taxon>Micromonospora</taxon>
    </lineage>
</organism>
<keyword evidence="4" id="KW-1185">Reference proteome</keyword>
<protein>
    <submittedName>
        <fullName evidence="3">DUF418 domain-containing protein</fullName>
    </submittedName>
</protein>
<dbReference type="PANTHER" id="PTHR30590:SF3">
    <property type="entry name" value="HYPOTHETICAL MEMBRANE SPANNING PROTEIN"/>
    <property type="match status" value="1"/>
</dbReference>
<feature type="transmembrane region" description="Helical" evidence="1">
    <location>
        <begin position="219"/>
        <end position="238"/>
    </location>
</feature>